<dbReference type="InterPro" id="IPR011990">
    <property type="entry name" value="TPR-like_helical_dom_sf"/>
</dbReference>
<evidence type="ECO:0008006" key="4">
    <source>
        <dbReference type="Google" id="ProtNLM"/>
    </source>
</evidence>
<evidence type="ECO:0000313" key="2">
    <source>
        <dbReference type="EMBL" id="ERN12551.1"/>
    </source>
</evidence>
<dbReference type="NCBIfam" id="TIGR00756">
    <property type="entry name" value="PPR"/>
    <property type="match status" value="1"/>
</dbReference>
<reference evidence="3" key="1">
    <citation type="journal article" date="2013" name="Science">
        <title>The Amborella genome and the evolution of flowering plants.</title>
        <authorList>
            <consortium name="Amborella Genome Project"/>
        </authorList>
    </citation>
    <scope>NUCLEOTIDE SEQUENCE [LARGE SCALE GENOMIC DNA]</scope>
</reference>
<keyword evidence="1" id="KW-0677">Repeat</keyword>
<evidence type="ECO:0000256" key="1">
    <source>
        <dbReference type="ARBA" id="ARBA00022737"/>
    </source>
</evidence>
<proteinExistence type="predicted"/>
<gene>
    <name evidence="2" type="ORF">AMTR_s00025p00206120</name>
</gene>
<keyword evidence="3" id="KW-1185">Reference proteome</keyword>
<dbReference type="PANTHER" id="PTHR47493">
    <property type="entry name" value="OS08G0520200 PROTEIN"/>
    <property type="match status" value="1"/>
</dbReference>
<dbReference type="HOGENOM" id="CLU_783787_0_0_1"/>
<dbReference type="Pfam" id="PF01535">
    <property type="entry name" value="PPR"/>
    <property type="match status" value="2"/>
</dbReference>
<evidence type="ECO:0000313" key="3">
    <source>
        <dbReference type="Proteomes" id="UP000017836"/>
    </source>
</evidence>
<dbReference type="AlphaFoldDB" id="W1PXG1"/>
<dbReference type="Gramene" id="ERN12551">
    <property type="protein sequence ID" value="ERN12551"/>
    <property type="gene ID" value="AMTR_s00025p00206120"/>
</dbReference>
<dbReference type="PANTHER" id="PTHR47493:SF1">
    <property type="entry name" value="OS08G0520200 PROTEIN"/>
    <property type="match status" value="1"/>
</dbReference>
<sequence length="354" mass="40787">MPHVVQRLFTEIESQNFRTGCTTLSALMICCAENGLFSLSNAIWTEIINSSFELDIGVVSELMHAYGKANLYDEVYRMLNEAISREFNLCPEIYTVAISCFGKGAQLELMEATIKEMVSRGFKVDSNTGNAFIIYYSSFGSLAEMEIAYGRLKCSRILIEREAIRAMASAYIRERKFFKMGEFLRDVGLGRRNSGNLLWNLLLLSYAANFKMKSLQRTFLGMLEAGFSPDITTFNIRTLAFSRMCMFWDLHLSIEHMRHMNVIPDLVTYGCIVDAYVERRFGRNLGFGLKCMNLDSSPLILTDPIVYEVFGKGDFHSSSEALLELKWKKEWTYSKLVAFYLKKRYRSNQIFWNY</sequence>
<organism evidence="2 3">
    <name type="scientific">Amborella trichopoda</name>
    <dbReference type="NCBI Taxonomy" id="13333"/>
    <lineage>
        <taxon>Eukaryota</taxon>
        <taxon>Viridiplantae</taxon>
        <taxon>Streptophyta</taxon>
        <taxon>Embryophyta</taxon>
        <taxon>Tracheophyta</taxon>
        <taxon>Spermatophyta</taxon>
        <taxon>Magnoliopsida</taxon>
        <taxon>Amborellales</taxon>
        <taxon>Amborellaceae</taxon>
        <taxon>Amborella</taxon>
    </lineage>
</organism>
<dbReference type="Gene3D" id="1.25.40.10">
    <property type="entry name" value="Tetratricopeptide repeat domain"/>
    <property type="match status" value="2"/>
</dbReference>
<dbReference type="InterPro" id="IPR002885">
    <property type="entry name" value="PPR_rpt"/>
</dbReference>
<dbReference type="OMA" id="TDPFVFE"/>
<accession>W1PXG1</accession>
<protein>
    <recommendedName>
        <fullName evidence="4">Pentacotripeptide-repeat region of PRORP domain-containing protein</fullName>
    </recommendedName>
</protein>
<name>W1PXG1_AMBTC</name>
<dbReference type="EMBL" id="KI392614">
    <property type="protein sequence ID" value="ERN12551.1"/>
    <property type="molecule type" value="Genomic_DNA"/>
</dbReference>
<dbReference type="eggNOG" id="KOG4197">
    <property type="taxonomic scope" value="Eukaryota"/>
</dbReference>
<dbReference type="Proteomes" id="UP000017836">
    <property type="component" value="Unassembled WGS sequence"/>
</dbReference>